<dbReference type="Gene3D" id="3.30.560.10">
    <property type="entry name" value="Glucose Oxidase, domain 3"/>
    <property type="match status" value="1"/>
</dbReference>
<evidence type="ECO:0000256" key="1">
    <source>
        <dbReference type="ARBA" id="ARBA00010790"/>
    </source>
</evidence>
<accession>A0ABR4PYN6</accession>
<dbReference type="PIRSF" id="PIRSF000137">
    <property type="entry name" value="Alcohol_oxidase"/>
    <property type="match status" value="1"/>
</dbReference>
<protein>
    <submittedName>
        <fullName evidence="5">GMC oxidoreductase</fullName>
    </submittedName>
</protein>
<proteinExistence type="inferred from homology"/>
<dbReference type="SUPFAM" id="SSF51905">
    <property type="entry name" value="FAD/NAD(P)-binding domain"/>
    <property type="match status" value="1"/>
</dbReference>
<dbReference type="Pfam" id="PF05199">
    <property type="entry name" value="GMC_oxred_C"/>
    <property type="match status" value="1"/>
</dbReference>
<evidence type="ECO:0000313" key="5">
    <source>
        <dbReference type="EMBL" id="KAL3428504.1"/>
    </source>
</evidence>
<dbReference type="InterPro" id="IPR036188">
    <property type="entry name" value="FAD/NAD-bd_sf"/>
</dbReference>
<reference evidence="5 6" key="1">
    <citation type="submission" date="2024-06" db="EMBL/GenBank/DDBJ databases">
        <title>Complete genome of Phlyctema vagabunda strain 19-DSS-EL-015.</title>
        <authorList>
            <person name="Fiorenzani C."/>
        </authorList>
    </citation>
    <scope>NUCLEOTIDE SEQUENCE [LARGE SCALE GENOMIC DNA]</scope>
    <source>
        <strain evidence="5 6">19-DSS-EL-015</strain>
    </source>
</reference>
<organism evidence="5 6">
    <name type="scientific">Phlyctema vagabunda</name>
    <dbReference type="NCBI Taxonomy" id="108571"/>
    <lineage>
        <taxon>Eukaryota</taxon>
        <taxon>Fungi</taxon>
        <taxon>Dikarya</taxon>
        <taxon>Ascomycota</taxon>
        <taxon>Pezizomycotina</taxon>
        <taxon>Leotiomycetes</taxon>
        <taxon>Helotiales</taxon>
        <taxon>Dermateaceae</taxon>
        <taxon>Phlyctema</taxon>
    </lineage>
</organism>
<feature type="chain" id="PRO_5045439477" evidence="2">
    <location>
        <begin position="22"/>
        <end position="642"/>
    </location>
</feature>
<comment type="similarity">
    <text evidence="1">Belongs to the GMC oxidoreductase family.</text>
</comment>
<comment type="caution">
    <text evidence="5">The sequence shown here is derived from an EMBL/GenBank/DDBJ whole genome shotgun (WGS) entry which is preliminary data.</text>
</comment>
<feature type="domain" description="Glucose-methanol-choline oxidoreductase C-terminal" evidence="4">
    <location>
        <begin position="492"/>
        <end position="628"/>
    </location>
</feature>
<dbReference type="SUPFAM" id="SSF54373">
    <property type="entry name" value="FAD-linked reductases, C-terminal domain"/>
    <property type="match status" value="1"/>
</dbReference>
<gene>
    <name evidence="5" type="ORF">PVAG01_02013</name>
</gene>
<dbReference type="Gene3D" id="3.50.50.60">
    <property type="entry name" value="FAD/NAD(P)-binding domain"/>
    <property type="match status" value="1"/>
</dbReference>
<evidence type="ECO:0000313" key="6">
    <source>
        <dbReference type="Proteomes" id="UP001629113"/>
    </source>
</evidence>
<evidence type="ECO:0000259" key="3">
    <source>
        <dbReference type="Pfam" id="PF00732"/>
    </source>
</evidence>
<dbReference type="InterPro" id="IPR000172">
    <property type="entry name" value="GMC_OxRdtase_N"/>
</dbReference>
<keyword evidence="6" id="KW-1185">Reference proteome</keyword>
<dbReference type="EMBL" id="JBFCZG010000001">
    <property type="protein sequence ID" value="KAL3428504.1"/>
    <property type="molecule type" value="Genomic_DNA"/>
</dbReference>
<dbReference type="InterPro" id="IPR007867">
    <property type="entry name" value="GMC_OxRtase_C"/>
</dbReference>
<dbReference type="Proteomes" id="UP001629113">
    <property type="component" value="Unassembled WGS sequence"/>
</dbReference>
<evidence type="ECO:0000256" key="2">
    <source>
        <dbReference type="SAM" id="SignalP"/>
    </source>
</evidence>
<dbReference type="PANTHER" id="PTHR11552:SF80">
    <property type="entry name" value="GMC OXIDOREDUCTASE"/>
    <property type="match status" value="1"/>
</dbReference>
<dbReference type="InterPro" id="IPR012132">
    <property type="entry name" value="GMC_OxRdtase"/>
</dbReference>
<evidence type="ECO:0000259" key="4">
    <source>
        <dbReference type="Pfam" id="PF05199"/>
    </source>
</evidence>
<keyword evidence="2" id="KW-0732">Signal</keyword>
<dbReference type="PANTHER" id="PTHR11552">
    <property type="entry name" value="GLUCOSE-METHANOL-CHOLINE GMC OXIDOREDUCTASE"/>
    <property type="match status" value="1"/>
</dbReference>
<feature type="signal peptide" evidence="2">
    <location>
        <begin position="1"/>
        <end position="21"/>
    </location>
</feature>
<name>A0ABR4PYN6_9HELO</name>
<feature type="domain" description="Glucose-methanol-choline oxidoreductase N-terminal" evidence="3">
    <location>
        <begin position="127"/>
        <end position="389"/>
    </location>
</feature>
<sequence length="642" mass="69401">MGKFWPLAILSLLSIPSAVVAQNATYDYIVVGSGPGGGPLAANLAKAGSSVLLLEAGEDQGANLNEDVAGWFFLAYNDPVMRWDFFVKYHSDDEITKQYDHLTWKTSDGQFYVGTDPPEGAELLGVYYPRAGTLGGCSTHNAMCAALPSDSDWNYIANITGDDSWSSDNMLNYFIKLENNQYVPEGTPGHGFDGYLDISINDEELLQNQSNARIVLEATAAQFGQDPSKIFDLIQTDLNNNETDHDKQTGVFGFPAHRDLRGHRVSARNPVVAALNGTNAYGGKNKLTLSTTSLATRILFDQNSTVPHAIGIEYLKGKSLYSADPRYNASVEGTTMQAFARKEVILSGGVFNTPQILKLSGIGPADELEQFDIPVLVDLPGVGRNLQDNTEYSVVADASENFTSIAPACSYGAPGDPCLELWNAGLGPYTTGPLDSVMFKSNNSVYDERDIFFWATPGAYRGYWPAETVNAVAMDPPNTFGFAMVKIHPQTNAGTVTLRSADPRDVPEINFRFFEGNDAGAEADLQAMAEAVAFGRRVFDSVQAPIAPFSETLPCVDGSRDCDVKEIIKTQTWSHHGTSTCAIGADDDDLAVLDSKFRVRGTTGLRVVDGSAFPRTPGAFPVVPTFMLSEKAADVILADRGF</sequence>
<dbReference type="Pfam" id="PF00732">
    <property type="entry name" value="GMC_oxred_N"/>
    <property type="match status" value="1"/>
</dbReference>